<dbReference type="PANTHER" id="PTHR43422">
    <property type="entry name" value="THIAMINE THIAZOLE SYNTHASE"/>
    <property type="match status" value="1"/>
</dbReference>
<evidence type="ECO:0000259" key="1">
    <source>
        <dbReference type="Pfam" id="PF01494"/>
    </source>
</evidence>
<dbReference type="AlphaFoldDB" id="B1VRN5"/>
<evidence type="ECO:0000313" key="3">
    <source>
        <dbReference type="Proteomes" id="UP000001685"/>
    </source>
</evidence>
<dbReference type="RefSeq" id="WP_012377935.1">
    <property type="nucleotide sequence ID" value="NC_010572.1"/>
</dbReference>
<evidence type="ECO:0000313" key="2">
    <source>
        <dbReference type="EMBL" id="BAG17453.1"/>
    </source>
</evidence>
<dbReference type="EMBL" id="AP009493">
    <property type="protein sequence ID" value="BAG17453.1"/>
    <property type="molecule type" value="Genomic_DNA"/>
</dbReference>
<proteinExistence type="predicted"/>
<gene>
    <name evidence="2" type="ordered locus">SGR_624</name>
</gene>
<dbReference type="eggNOG" id="COG0654">
    <property type="taxonomic scope" value="Bacteria"/>
</dbReference>
<dbReference type="PATRIC" id="fig|455632.4.peg.609"/>
<feature type="domain" description="FAD-binding" evidence="1">
    <location>
        <begin position="10"/>
        <end position="344"/>
    </location>
</feature>
<dbReference type="SUPFAM" id="SSF51905">
    <property type="entry name" value="FAD/NAD(P)-binding domain"/>
    <property type="match status" value="1"/>
</dbReference>
<dbReference type="InterPro" id="IPR036188">
    <property type="entry name" value="FAD/NAD-bd_sf"/>
</dbReference>
<dbReference type="Gene3D" id="3.50.50.60">
    <property type="entry name" value="FAD/NAD(P)-binding domain"/>
    <property type="match status" value="1"/>
</dbReference>
<dbReference type="GO" id="GO:0071949">
    <property type="term" value="F:FAD binding"/>
    <property type="evidence" value="ECO:0007669"/>
    <property type="project" value="InterPro"/>
</dbReference>
<dbReference type="PANTHER" id="PTHR43422:SF3">
    <property type="entry name" value="THIAMINE THIAZOLE SYNTHASE"/>
    <property type="match status" value="1"/>
</dbReference>
<dbReference type="Pfam" id="PF01494">
    <property type="entry name" value="FAD_binding_3"/>
    <property type="match status" value="1"/>
</dbReference>
<sequence length="461" mass="51031">MSERIGDRAVVLGGSIAGLLAARALARHYTEVVVVDRDRLTGVRGPRRGVPHGRHAHGLVARGHQILESLFPGLTEELVEAGIRPGDFSGDIRWYFNGRLLRPARTGLVSVPATRPVLEYHLRLRVQALTGITFLEEHDVLGLVTSSDRRRVTGVRVRPTAEDAEQRELAADLVVDTTGRGSRTPAWLDEFGYRRPEEEQVKIDLAYTTRHYRLSSDPFGSDLAIIPAATPSHPRGAFFYRTPGEGHQVELSLTGVLGDHPPTDPEEFDRFTRSLPVPDIHEAVRNAEALDAPVMHRFPASRRRHYERLDRFPERLLVMGDAVCSFNPVYAQGMTVAALQSLVLERHLRAGHAPEPLPFLRDISREIDSPWEFSAGADLGYAGVEAPRPARVRLANAYVTRVQKAAVHDPALTNALMRVAGLMEPPQSLMRPATVLRVLRHAARRPPAPPGREVPAPEKIA</sequence>
<dbReference type="HOGENOM" id="CLU_028028_2_0_11"/>
<dbReference type="Proteomes" id="UP000001685">
    <property type="component" value="Chromosome"/>
</dbReference>
<protein>
    <recommendedName>
        <fullName evidence="1">FAD-binding domain-containing protein</fullName>
    </recommendedName>
</protein>
<organism evidence="2 3">
    <name type="scientific">Streptomyces griseus subsp. griseus (strain JCM 4626 / CBS 651.72 / NBRC 13350 / KCC S-0626 / ISP 5235)</name>
    <dbReference type="NCBI Taxonomy" id="455632"/>
    <lineage>
        <taxon>Bacteria</taxon>
        <taxon>Bacillati</taxon>
        <taxon>Actinomycetota</taxon>
        <taxon>Actinomycetes</taxon>
        <taxon>Kitasatosporales</taxon>
        <taxon>Streptomycetaceae</taxon>
        <taxon>Streptomyces</taxon>
    </lineage>
</organism>
<dbReference type="KEGG" id="sgr:SGR_624"/>
<accession>B1VRN5</accession>
<name>B1VRN5_STRGG</name>
<reference evidence="3" key="1">
    <citation type="journal article" date="2008" name="J. Bacteriol.">
        <title>Genome sequence of the streptomycin-producing microorganism Streptomyces griseus IFO 13350.</title>
        <authorList>
            <person name="Ohnishi Y."/>
            <person name="Ishikawa J."/>
            <person name="Hara H."/>
            <person name="Suzuki H."/>
            <person name="Ikenoya M."/>
            <person name="Ikeda H."/>
            <person name="Yamashita A."/>
            <person name="Hattori M."/>
            <person name="Horinouchi S."/>
        </authorList>
    </citation>
    <scope>NUCLEOTIDE SEQUENCE [LARGE SCALE GENOMIC DNA]</scope>
    <source>
        <strain evidence="3">JCM 4626 / NBRC 13350</strain>
    </source>
</reference>
<dbReference type="InterPro" id="IPR002938">
    <property type="entry name" value="FAD-bd"/>
</dbReference>